<accession>E9GJX7</accession>
<dbReference type="PhylomeDB" id="E9GJX7"/>
<name>E9GJX7_DAPPU</name>
<evidence type="ECO:0000256" key="1">
    <source>
        <dbReference type="SAM" id="MobiDB-lite"/>
    </source>
</evidence>
<keyword evidence="3" id="KW-1185">Reference proteome</keyword>
<protein>
    <submittedName>
        <fullName evidence="2">Uncharacterized protein</fullName>
    </submittedName>
</protein>
<dbReference type="InParanoid" id="E9GJX7"/>
<sequence>MYNKYKRLSEGVARDMEQAGATQAQFEAEVDSQIQVEEEVGDALIIVKRKREEFREIQAAEERKRQDQTLLLTFSTQQKAADAVRAQEKANQDAARAQEKADQDAARTQGRCKSTRKNRPSTRNSRSTGLVSTIDCCHASCTRSRARGSSSNYVNKTTKTSNQTVQRGTYLN</sequence>
<feature type="compositionally biased region" description="Basic and acidic residues" evidence="1">
    <location>
        <begin position="85"/>
        <end position="105"/>
    </location>
</feature>
<organism evidence="2 3">
    <name type="scientific">Daphnia pulex</name>
    <name type="common">Water flea</name>
    <dbReference type="NCBI Taxonomy" id="6669"/>
    <lineage>
        <taxon>Eukaryota</taxon>
        <taxon>Metazoa</taxon>
        <taxon>Ecdysozoa</taxon>
        <taxon>Arthropoda</taxon>
        <taxon>Crustacea</taxon>
        <taxon>Branchiopoda</taxon>
        <taxon>Diplostraca</taxon>
        <taxon>Cladocera</taxon>
        <taxon>Anomopoda</taxon>
        <taxon>Daphniidae</taxon>
        <taxon>Daphnia</taxon>
    </lineage>
</organism>
<dbReference type="PANTHER" id="PTHR22954">
    <property type="entry name" value="RETROVIRAL PROTEASE-RELATED"/>
    <property type="match status" value="1"/>
</dbReference>
<evidence type="ECO:0000313" key="2">
    <source>
        <dbReference type="EMBL" id="EFX80247.1"/>
    </source>
</evidence>
<evidence type="ECO:0000313" key="3">
    <source>
        <dbReference type="Proteomes" id="UP000000305"/>
    </source>
</evidence>
<feature type="region of interest" description="Disordered" evidence="1">
    <location>
        <begin position="146"/>
        <end position="172"/>
    </location>
</feature>
<dbReference type="PANTHER" id="PTHR22954:SF3">
    <property type="entry name" value="PROTEIN CBG08539"/>
    <property type="match status" value="1"/>
</dbReference>
<dbReference type="EMBL" id="GL732548">
    <property type="protein sequence ID" value="EFX80247.1"/>
    <property type="molecule type" value="Genomic_DNA"/>
</dbReference>
<feature type="region of interest" description="Disordered" evidence="1">
    <location>
        <begin position="81"/>
        <end position="129"/>
    </location>
</feature>
<dbReference type="Proteomes" id="UP000000305">
    <property type="component" value="Unassembled WGS sequence"/>
</dbReference>
<dbReference type="HOGENOM" id="CLU_116564_0_0_1"/>
<dbReference type="KEGG" id="dpx:DAPPUDRAFT_243971"/>
<dbReference type="AlphaFoldDB" id="E9GJX7"/>
<reference evidence="2 3" key="1">
    <citation type="journal article" date="2011" name="Science">
        <title>The ecoresponsive genome of Daphnia pulex.</title>
        <authorList>
            <person name="Colbourne J.K."/>
            <person name="Pfrender M.E."/>
            <person name="Gilbert D."/>
            <person name="Thomas W.K."/>
            <person name="Tucker A."/>
            <person name="Oakley T.H."/>
            <person name="Tokishita S."/>
            <person name="Aerts A."/>
            <person name="Arnold G.J."/>
            <person name="Basu M.K."/>
            <person name="Bauer D.J."/>
            <person name="Caceres C.E."/>
            <person name="Carmel L."/>
            <person name="Casola C."/>
            <person name="Choi J.H."/>
            <person name="Detter J.C."/>
            <person name="Dong Q."/>
            <person name="Dusheyko S."/>
            <person name="Eads B.D."/>
            <person name="Frohlich T."/>
            <person name="Geiler-Samerotte K.A."/>
            <person name="Gerlach D."/>
            <person name="Hatcher P."/>
            <person name="Jogdeo S."/>
            <person name="Krijgsveld J."/>
            <person name="Kriventseva E.V."/>
            <person name="Kultz D."/>
            <person name="Laforsch C."/>
            <person name="Lindquist E."/>
            <person name="Lopez J."/>
            <person name="Manak J.R."/>
            <person name="Muller J."/>
            <person name="Pangilinan J."/>
            <person name="Patwardhan R.P."/>
            <person name="Pitluck S."/>
            <person name="Pritham E.J."/>
            <person name="Rechtsteiner A."/>
            <person name="Rho M."/>
            <person name="Rogozin I.B."/>
            <person name="Sakarya O."/>
            <person name="Salamov A."/>
            <person name="Schaack S."/>
            <person name="Shapiro H."/>
            <person name="Shiga Y."/>
            <person name="Skalitzky C."/>
            <person name="Smith Z."/>
            <person name="Souvorov A."/>
            <person name="Sung W."/>
            <person name="Tang Z."/>
            <person name="Tsuchiya D."/>
            <person name="Tu H."/>
            <person name="Vos H."/>
            <person name="Wang M."/>
            <person name="Wolf Y.I."/>
            <person name="Yamagata H."/>
            <person name="Yamada T."/>
            <person name="Ye Y."/>
            <person name="Shaw J.R."/>
            <person name="Andrews J."/>
            <person name="Crease T.J."/>
            <person name="Tang H."/>
            <person name="Lucas S.M."/>
            <person name="Robertson H.M."/>
            <person name="Bork P."/>
            <person name="Koonin E.V."/>
            <person name="Zdobnov E.M."/>
            <person name="Grigoriev I.V."/>
            <person name="Lynch M."/>
            <person name="Boore J.L."/>
        </authorList>
    </citation>
    <scope>NUCLEOTIDE SEQUENCE [LARGE SCALE GENOMIC DNA]</scope>
</reference>
<proteinExistence type="predicted"/>
<gene>
    <name evidence="2" type="ORF">DAPPUDRAFT_243971</name>
</gene>